<dbReference type="InterPro" id="IPR007110">
    <property type="entry name" value="Ig-like_dom"/>
</dbReference>
<dbReference type="FunFam" id="2.60.40.10:FF:000032">
    <property type="entry name" value="palladin isoform X1"/>
    <property type="match status" value="1"/>
</dbReference>
<evidence type="ECO:0008006" key="8">
    <source>
        <dbReference type="Google" id="ProtNLM"/>
    </source>
</evidence>
<evidence type="ECO:0000259" key="5">
    <source>
        <dbReference type="PROSITE" id="PS50835"/>
    </source>
</evidence>
<dbReference type="PROSITE" id="PS50011">
    <property type="entry name" value="PROTEIN_KINASE_DOM"/>
    <property type="match status" value="1"/>
</dbReference>
<keyword evidence="7" id="KW-1185">Reference proteome</keyword>
<name>A0A672UIY8_STRHB</name>
<dbReference type="Pfam" id="PF00069">
    <property type="entry name" value="Pkinase"/>
    <property type="match status" value="1"/>
</dbReference>
<evidence type="ECO:0000259" key="4">
    <source>
        <dbReference type="PROSITE" id="PS50011"/>
    </source>
</evidence>
<dbReference type="InterPro" id="IPR013783">
    <property type="entry name" value="Ig-like_fold"/>
</dbReference>
<dbReference type="OMA" id="CYLHQHM"/>
<dbReference type="SMART" id="SM00409">
    <property type="entry name" value="IG"/>
    <property type="match status" value="1"/>
</dbReference>
<dbReference type="InterPro" id="IPR000719">
    <property type="entry name" value="Prot_kinase_dom"/>
</dbReference>
<dbReference type="InterPro" id="IPR003599">
    <property type="entry name" value="Ig_sub"/>
</dbReference>
<dbReference type="GO" id="GO:0004674">
    <property type="term" value="F:protein serine/threonine kinase activity"/>
    <property type="evidence" value="ECO:0007669"/>
    <property type="project" value="UniProtKB-KW"/>
</dbReference>
<feature type="signal peptide" evidence="3">
    <location>
        <begin position="1"/>
        <end position="17"/>
    </location>
</feature>
<feature type="domain" description="Protein kinase" evidence="4">
    <location>
        <begin position="1"/>
        <end position="188"/>
    </location>
</feature>
<dbReference type="SUPFAM" id="SSF56112">
    <property type="entry name" value="Protein kinase-like (PK-like)"/>
    <property type="match status" value="1"/>
</dbReference>
<evidence type="ECO:0000313" key="6">
    <source>
        <dbReference type="Ensembl" id="ENSSHBP00005014820.1"/>
    </source>
</evidence>
<dbReference type="GO" id="GO:0042692">
    <property type="term" value="P:muscle cell differentiation"/>
    <property type="evidence" value="ECO:0007669"/>
    <property type="project" value="TreeGrafter"/>
</dbReference>
<keyword evidence="1" id="KW-1015">Disulfide bond</keyword>
<dbReference type="InterPro" id="IPR011009">
    <property type="entry name" value="Kinase-like_dom_sf"/>
</dbReference>
<sequence>MLIISGCKGGCTGPVWALSPLLLLQVRSYMRQILEGLCYLHQHMVLHLDIKVSAGLSGVRICDFGNAQELTPKEPQYCKYGTPEFVGPEIVNQSPVSSVTDVWPVGVICPLLGSLTGISPFVGENDKTTLMNIRNYNVAFEERMFQGLTREAKGFVIKVLVNDRLHRCPLTPQTLAKGKVISTDHLKLFLSRRKWQVKAGAGEGEGRPGCALGRRGCCALGRMMPCHPPGPDPLSLLAAAFADQLQVQHDFPPIFHIKLKDQVLLEGEVLTLCCLPAGSPTPRILWMKDKRSLQPDNMLNVVSCKDGRQMLTIAKVSRKDAGLYECAAANILGTAIMCTLGTGDWSEQVT</sequence>
<dbReference type="InterPro" id="IPR003598">
    <property type="entry name" value="Ig_sub2"/>
</dbReference>
<organism evidence="6 7">
    <name type="scientific">Strigops habroptila</name>
    <name type="common">Kakapo</name>
    <dbReference type="NCBI Taxonomy" id="2489341"/>
    <lineage>
        <taxon>Eukaryota</taxon>
        <taxon>Metazoa</taxon>
        <taxon>Chordata</taxon>
        <taxon>Craniata</taxon>
        <taxon>Vertebrata</taxon>
        <taxon>Euteleostomi</taxon>
        <taxon>Archelosauria</taxon>
        <taxon>Archosauria</taxon>
        <taxon>Dinosauria</taxon>
        <taxon>Saurischia</taxon>
        <taxon>Theropoda</taxon>
        <taxon>Coelurosauria</taxon>
        <taxon>Aves</taxon>
        <taxon>Neognathae</taxon>
        <taxon>Neoaves</taxon>
        <taxon>Telluraves</taxon>
        <taxon>Australaves</taxon>
        <taxon>Psittaciformes</taxon>
        <taxon>Psittacidae</taxon>
        <taxon>Strigops</taxon>
    </lineage>
</organism>
<dbReference type="GeneTree" id="ENSGT00940000163418"/>
<dbReference type="SMART" id="SM00220">
    <property type="entry name" value="S_TKc"/>
    <property type="match status" value="1"/>
</dbReference>
<dbReference type="SUPFAM" id="SSF48726">
    <property type="entry name" value="Immunoglobulin"/>
    <property type="match status" value="1"/>
</dbReference>
<keyword evidence="2" id="KW-0393">Immunoglobulin domain</keyword>
<dbReference type="PROSITE" id="PS50835">
    <property type="entry name" value="IG_LIKE"/>
    <property type="match status" value="1"/>
</dbReference>
<keyword evidence="3" id="KW-0732">Signal</keyword>
<evidence type="ECO:0000256" key="3">
    <source>
        <dbReference type="SAM" id="SignalP"/>
    </source>
</evidence>
<evidence type="ECO:0000256" key="2">
    <source>
        <dbReference type="ARBA" id="ARBA00023319"/>
    </source>
</evidence>
<dbReference type="Gene3D" id="2.60.40.10">
    <property type="entry name" value="Immunoglobulins"/>
    <property type="match status" value="1"/>
</dbReference>
<dbReference type="AlphaFoldDB" id="A0A672UIY8"/>
<dbReference type="InterPro" id="IPR013098">
    <property type="entry name" value="Ig_I-set"/>
</dbReference>
<accession>A0A672UIY8</accession>
<proteinExistence type="predicted"/>
<dbReference type="InParanoid" id="A0A672UIY8"/>
<dbReference type="InterPro" id="IPR036179">
    <property type="entry name" value="Ig-like_dom_sf"/>
</dbReference>
<dbReference type="PANTHER" id="PTHR47633">
    <property type="entry name" value="IMMUNOGLOBULIN"/>
    <property type="match status" value="1"/>
</dbReference>
<protein>
    <recommendedName>
        <fullName evidence="8">Protein kinase domain-containing protein</fullName>
    </recommendedName>
</protein>
<dbReference type="Pfam" id="PF07679">
    <property type="entry name" value="I-set"/>
    <property type="match status" value="1"/>
</dbReference>
<dbReference type="GO" id="GO:0005524">
    <property type="term" value="F:ATP binding"/>
    <property type="evidence" value="ECO:0007669"/>
    <property type="project" value="InterPro"/>
</dbReference>
<dbReference type="Gene3D" id="1.10.510.10">
    <property type="entry name" value="Transferase(Phosphotransferase) domain 1"/>
    <property type="match status" value="1"/>
</dbReference>
<evidence type="ECO:0000313" key="7">
    <source>
        <dbReference type="Proteomes" id="UP000472266"/>
    </source>
</evidence>
<reference evidence="6 7" key="1">
    <citation type="submission" date="2019-11" db="EMBL/GenBank/DDBJ databases">
        <title>Strigops habroptila (kakapo) genome, bStrHab1, primary haplotype, v2.</title>
        <authorList>
            <person name="Jarvis E.D."/>
            <person name="Howard J."/>
            <person name="Rhie A."/>
            <person name="Phillippy A."/>
            <person name="Korlach J."/>
            <person name="Digby A."/>
            <person name="Iorns D."/>
            <person name="Eason D."/>
            <person name="Robertson B."/>
            <person name="Raemaekers T."/>
            <person name="Howe K."/>
            <person name="Lewin H."/>
            <person name="Damas J."/>
            <person name="Hastie A."/>
            <person name="Tracey A."/>
            <person name="Chow W."/>
            <person name="Fedrigo O."/>
        </authorList>
    </citation>
    <scope>NUCLEOTIDE SEQUENCE [LARGE SCALE GENOMIC DNA]</scope>
</reference>
<dbReference type="Proteomes" id="UP000472266">
    <property type="component" value="Chromosome 6"/>
</dbReference>
<feature type="domain" description="Ig-like" evidence="5">
    <location>
        <begin position="252"/>
        <end position="350"/>
    </location>
</feature>
<reference evidence="6" key="2">
    <citation type="submission" date="2025-08" db="UniProtKB">
        <authorList>
            <consortium name="Ensembl"/>
        </authorList>
    </citation>
    <scope>IDENTIFICATION</scope>
</reference>
<evidence type="ECO:0000256" key="1">
    <source>
        <dbReference type="ARBA" id="ARBA00023157"/>
    </source>
</evidence>
<reference evidence="6" key="3">
    <citation type="submission" date="2025-09" db="UniProtKB">
        <authorList>
            <consortium name="Ensembl"/>
        </authorList>
    </citation>
    <scope>IDENTIFICATION</scope>
</reference>
<dbReference type="PANTHER" id="PTHR47633:SF3">
    <property type="entry name" value="STRIATED MUSCLE PREFERENTIALLY EXPRESSED PROTEIN KINASE"/>
    <property type="match status" value="1"/>
</dbReference>
<feature type="chain" id="PRO_5025627206" description="Protein kinase domain-containing protein" evidence="3">
    <location>
        <begin position="18"/>
        <end position="350"/>
    </location>
</feature>
<dbReference type="SMART" id="SM00408">
    <property type="entry name" value="IGc2"/>
    <property type="match status" value="1"/>
</dbReference>
<dbReference type="Ensembl" id="ENSSHBT00005017781.1">
    <property type="protein sequence ID" value="ENSSHBP00005014820.1"/>
    <property type="gene ID" value="ENSSHBG00005012988.1"/>
</dbReference>